<evidence type="ECO:0000256" key="4">
    <source>
        <dbReference type="SAM" id="MobiDB-lite"/>
    </source>
</evidence>
<name>A0A0E0JNW3_ORYPU</name>
<accession>A0A0E0JNW3</accession>
<evidence type="ECO:0000313" key="6">
    <source>
        <dbReference type="Proteomes" id="UP000026962"/>
    </source>
</evidence>
<comment type="similarity">
    <text evidence="1">Belongs to the ICR family.</text>
</comment>
<evidence type="ECO:0008006" key="7">
    <source>
        <dbReference type="Google" id="ProtNLM"/>
    </source>
</evidence>
<protein>
    <recommendedName>
        <fullName evidence="7">Interactor of constitutive active ROPs 1</fullName>
    </recommendedName>
</protein>
<dbReference type="Proteomes" id="UP000026962">
    <property type="component" value="Chromosome 1"/>
</dbReference>
<evidence type="ECO:0000313" key="5">
    <source>
        <dbReference type="EnsemblPlants" id="OPUNC01G30490.1"/>
    </source>
</evidence>
<dbReference type="InterPro" id="IPR029688">
    <property type="entry name" value="ICR"/>
</dbReference>
<dbReference type="AlphaFoldDB" id="A0A0E0JNW3"/>
<feature type="region of interest" description="Disordered" evidence="4">
    <location>
        <begin position="187"/>
        <end position="226"/>
    </location>
</feature>
<feature type="region of interest" description="Disordered" evidence="4">
    <location>
        <begin position="266"/>
        <end position="312"/>
    </location>
</feature>
<reference evidence="5" key="2">
    <citation type="submission" date="2018-05" db="EMBL/GenBank/DDBJ databases">
        <title>OpunRS2 (Oryza punctata Reference Sequence Version 2).</title>
        <authorList>
            <person name="Zhang J."/>
            <person name="Kudrna D."/>
            <person name="Lee S."/>
            <person name="Talag J."/>
            <person name="Welchert J."/>
            <person name="Wing R.A."/>
        </authorList>
    </citation>
    <scope>NUCLEOTIDE SEQUENCE [LARGE SCALE GENOMIC DNA]</scope>
</reference>
<reference evidence="5" key="1">
    <citation type="submission" date="2015-04" db="UniProtKB">
        <authorList>
            <consortium name="EnsemblPlants"/>
        </authorList>
    </citation>
    <scope>IDENTIFICATION</scope>
</reference>
<evidence type="ECO:0000256" key="2">
    <source>
        <dbReference type="ARBA" id="ARBA00023054"/>
    </source>
</evidence>
<evidence type="ECO:0000256" key="1">
    <source>
        <dbReference type="ARBA" id="ARBA00009778"/>
    </source>
</evidence>
<evidence type="ECO:0000256" key="3">
    <source>
        <dbReference type="SAM" id="Coils"/>
    </source>
</evidence>
<feature type="compositionally biased region" description="Low complexity" evidence="4">
    <location>
        <begin position="274"/>
        <end position="287"/>
    </location>
</feature>
<proteinExistence type="inferred from homology"/>
<feature type="compositionally biased region" description="Basic and acidic residues" evidence="4">
    <location>
        <begin position="198"/>
        <end position="218"/>
    </location>
</feature>
<dbReference type="STRING" id="4537.A0A0E0JNW3"/>
<dbReference type="HOGENOM" id="CLU_043733_1_0_1"/>
<keyword evidence="2 3" id="KW-0175">Coiled coil</keyword>
<keyword evidence="6" id="KW-1185">Reference proteome</keyword>
<feature type="coiled-coil region" evidence="3">
    <location>
        <begin position="407"/>
        <end position="480"/>
    </location>
</feature>
<dbReference type="PANTHER" id="PTHR34224:SF2">
    <property type="entry name" value="INTERACTOR OF CONSTITUTIVE ACTIVE ROPS 4"/>
    <property type="match status" value="1"/>
</dbReference>
<dbReference type="Gramene" id="OPUNC01G30490.1">
    <property type="protein sequence ID" value="OPUNC01G30490.1"/>
    <property type="gene ID" value="OPUNC01G30490"/>
</dbReference>
<dbReference type="eggNOG" id="ENOG502QVSP">
    <property type="taxonomic scope" value="Eukaryota"/>
</dbReference>
<dbReference type="PANTHER" id="PTHR34224">
    <property type="entry name" value="INTERACTOR OF CONSTITUTIVE ACTIVE ROPS 2, CHLOROPLASTIC-RELATED"/>
    <property type="match status" value="1"/>
</dbReference>
<sequence length="539" mass="58481">MTHVGVAHKPGAGAGSAHRLPLARVVPRFFQVRLCALPRALTPVQPVRHQPKNQRDPRNVRLGAWRRVPAAFKFESPVRWPHGRRCHGLLIRKQFRFPVHEGERPSSFSFRRYLRGATLACLFHQPVFPAFALIAATETDACGEDRDRGGRQTDSATSGGCRLASSAEHAEIQRASPRAPLHLKTTACSEANGGHHRTVVDRSSPKLADRHSPRSPLHEKKRAGTRVAELETKLGKVQDELKKLREQLATAEAAKKDAQVALEEAKKRVGTKGSPASAAAASPRSPSLVAVETPKKTEQLKVAEPPAEESSINSPATDVFEVVRTESGDKENQSAGVAEDGEEVSCGIKAALTEKELEEEETKKMIEEESFDTTAIDAGEKESPEVAELKAKLMAKDMEVAILTADNAELKKQVGEAAEAAKKAEEAAAAKASLVEQDLKERAAREARMGEQLRASEAARETLEAEMRRLRVQTEQWRKAAEAAAAVIGGDAHFVGHNGNGWGSPATMPDDCDDEGFGGKRKGAGIRMLGDLWKKKGSK</sequence>
<organism evidence="5">
    <name type="scientific">Oryza punctata</name>
    <name type="common">Red rice</name>
    <dbReference type="NCBI Taxonomy" id="4537"/>
    <lineage>
        <taxon>Eukaryota</taxon>
        <taxon>Viridiplantae</taxon>
        <taxon>Streptophyta</taxon>
        <taxon>Embryophyta</taxon>
        <taxon>Tracheophyta</taxon>
        <taxon>Spermatophyta</taxon>
        <taxon>Magnoliopsida</taxon>
        <taxon>Liliopsida</taxon>
        <taxon>Poales</taxon>
        <taxon>Poaceae</taxon>
        <taxon>BOP clade</taxon>
        <taxon>Oryzoideae</taxon>
        <taxon>Oryzeae</taxon>
        <taxon>Oryzinae</taxon>
        <taxon>Oryza</taxon>
    </lineage>
</organism>
<dbReference type="EnsemblPlants" id="OPUNC01G30490.1">
    <property type="protein sequence ID" value="OPUNC01G30490.1"/>
    <property type="gene ID" value="OPUNC01G30490"/>
</dbReference>